<evidence type="ECO:0000259" key="2">
    <source>
        <dbReference type="Pfam" id="PF03959"/>
    </source>
</evidence>
<proteinExistence type="predicted"/>
<dbReference type="GO" id="GO:0005634">
    <property type="term" value="C:nucleus"/>
    <property type="evidence" value="ECO:0007669"/>
    <property type="project" value="TreeGrafter"/>
</dbReference>
<organism evidence="3">
    <name type="scientific">Chloropicon roscoffensis</name>
    <dbReference type="NCBI Taxonomy" id="1461544"/>
    <lineage>
        <taxon>Eukaryota</taxon>
        <taxon>Viridiplantae</taxon>
        <taxon>Chlorophyta</taxon>
        <taxon>Chloropicophyceae</taxon>
        <taxon>Chloropicales</taxon>
        <taxon>Chloropicaceae</taxon>
        <taxon>Chloropicon</taxon>
    </lineage>
</organism>
<reference evidence="3" key="1">
    <citation type="submission" date="2021-01" db="EMBL/GenBank/DDBJ databases">
        <authorList>
            <person name="Corre E."/>
            <person name="Pelletier E."/>
            <person name="Niang G."/>
            <person name="Scheremetjew M."/>
            <person name="Finn R."/>
            <person name="Kale V."/>
            <person name="Holt S."/>
            <person name="Cochrane G."/>
            <person name="Meng A."/>
            <person name="Brown T."/>
            <person name="Cohen L."/>
        </authorList>
    </citation>
    <scope>NUCLEOTIDE SEQUENCE</scope>
    <source>
        <strain evidence="3">RCC2335</strain>
    </source>
</reference>
<dbReference type="GO" id="GO:0016787">
    <property type="term" value="F:hydrolase activity"/>
    <property type="evidence" value="ECO:0007669"/>
    <property type="project" value="UniProtKB-KW"/>
</dbReference>
<dbReference type="Gene3D" id="3.40.50.1820">
    <property type="entry name" value="alpha/beta hydrolase"/>
    <property type="match status" value="1"/>
</dbReference>
<dbReference type="Proteomes" id="UP001472866">
    <property type="component" value="Chromosome 09"/>
</dbReference>
<dbReference type="EMBL" id="HBHM01001455">
    <property type="protein sequence ID" value="CAD9721863.1"/>
    <property type="molecule type" value="Transcribed_RNA"/>
</dbReference>
<feature type="domain" description="Serine hydrolase" evidence="2">
    <location>
        <begin position="35"/>
        <end position="238"/>
    </location>
</feature>
<keyword evidence="1 4" id="KW-0378">Hydrolase</keyword>
<gene>
    <name evidence="3" type="ORF">CROS1312_LOCUS1131</name>
    <name evidence="4" type="ORF">HKI87_09g56550</name>
</gene>
<accession>A0A7S2X2K9</accession>
<dbReference type="InterPro" id="IPR050593">
    <property type="entry name" value="LovG"/>
</dbReference>
<dbReference type="SUPFAM" id="SSF53474">
    <property type="entry name" value="alpha/beta-Hydrolases"/>
    <property type="match status" value="1"/>
</dbReference>
<reference evidence="4 5" key="2">
    <citation type="submission" date="2024-03" db="EMBL/GenBank/DDBJ databases">
        <title>Complete genome sequence of the green alga Chloropicon roscoffensis RCC1871.</title>
        <authorList>
            <person name="Lemieux C."/>
            <person name="Pombert J.-F."/>
            <person name="Otis C."/>
            <person name="Turmel M."/>
        </authorList>
    </citation>
    <scope>NUCLEOTIDE SEQUENCE [LARGE SCALE GENOMIC DNA]</scope>
    <source>
        <strain evidence="4 5">RCC1871</strain>
    </source>
</reference>
<dbReference type="PANTHER" id="PTHR48070">
    <property type="entry name" value="ESTERASE OVCA2"/>
    <property type="match status" value="1"/>
</dbReference>
<protein>
    <submittedName>
        <fullName evidence="4">Serine hydrolase</fullName>
    </submittedName>
</protein>
<dbReference type="EMBL" id="CP151509">
    <property type="protein sequence ID" value="WZN64101.1"/>
    <property type="molecule type" value="Genomic_DNA"/>
</dbReference>
<evidence type="ECO:0000313" key="4">
    <source>
        <dbReference type="EMBL" id="WZN64101.1"/>
    </source>
</evidence>
<dbReference type="InterPro" id="IPR005645">
    <property type="entry name" value="FSH-like_dom"/>
</dbReference>
<evidence type="ECO:0000313" key="3">
    <source>
        <dbReference type="EMBL" id="CAD9721863.1"/>
    </source>
</evidence>
<evidence type="ECO:0000313" key="5">
    <source>
        <dbReference type="Proteomes" id="UP001472866"/>
    </source>
</evidence>
<dbReference type="InterPro" id="IPR029058">
    <property type="entry name" value="AB_hydrolase_fold"/>
</dbReference>
<keyword evidence="5" id="KW-1185">Reference proteome</keyword>
<dbReference type="PANTHER" id="PTHR48070:SF6">
    <property type="entry name" value="ESTERASE OVCA2"/>
    <property type="match status" value="1"/>
</dbReference>
<sequence length="253" mass="28263">MQRNATRRLGHLRSMVDPGASGLAQGLRGLSLQKKKARVLCLHGYENSGPILKKQLQMGGWIKEFGDLCDFVFVSAPFTSVPPVTPIVQEFFPDDPKRQWFERIEHLESGGVRYVGLDKGFAEVSRALREDGPFDGVLGFSQGAGMSLYTIAKQQRGELLPAGIPSKLKFAVIIAGFRPRDLENRALFEGVELDTPTCHIWGEHDVLKYKSEECTRSCRDPLVLRHGSGHKVPKVDTFEANRLRAFIREACLL</sequence>
<name>A0A7S2X2K9_9CHLO</name>
<dbReference type="GO" id="GO:0005737">
    <property type="term" value="C:cytoplasm"/>
    <property type="evidence" value="ECO:0007669"/>
    <property type="project" value="TreeGrafter"/>
</dbReference>
<dbReference type="Pfam" id="PF03959">
    <property type="entry name" value="FSH1"/>
    <property type="match status" value="1"/>
</dbReference>
<evidence type="ECO:0000256" key="1">
    <source>
        <dbReference type="ARBA" id="ARBA00022801"/>
    </source>
</evidence>
<dbReference type="AlphaFoldDB" id="A0A7S2X2K9"/>